<dbReference type="EMBL" id="BGZK01002176">
    <property type="protein sequence ID" value="GBP91511.1"/>
    <property type="molecule type" value="Genomic_DNA"/>
</dbReference>
<feature type="compositionally biased region" description="Basic and acidic residues" evidence="1">
    <location>
        <begin position="97"/>
        <end position="108"/>
    </location>
</feature>
<sequence length="148" mass="16728">MATTEDNISAVWLMIETDKRVINQQIQISSDIDSDKGIVYEPCTSEECSDDEAKVTTLPQMTEYSQRAKKQTSFYRYNNAVLLNEDELRTYQEAMRHENASEWKETVRSPRRRLGNVTAPGAKRAGGRADSANRSAIRMPGHVPSNNS</sequence>
<feature type="region of interest" description="Disordered" evidence="1">
    <location>
        <begin position="97"/>
        <end position="148"/>
    </location>
</feature>
<comment type="caution">
    <text evidence="2">The sequence shown here is derived from an EMBL/GenBank/DDBJ whole genome shotgun (WGS) entry which is preliminary data.</text>
</comment>
<reference evidence="2 3" key="1">
    <citation type="journal article" date="2019" name="Commun. Biol.">
        <title>The bagworm genome reveals a unique fibroin gene that provides high tensile strength.</title>
        <authorList>
            <person name="Kono N."/>
            <person name="Nakamura H."/>
            <person name="Ohtoshi R."/>
            <person name="Tomita M."/>
            <person name="Numata K."/>
            <person name="Arakawa K."/>
        </authorList>
    </citation>
    <scope>NUCLEOTIDE SEQUENCE [LARGE SCALE GENOMIC DNA]</scope>
</reference>
<proteinExistence type="predicted"/>
<evidence type="ECO:0000313" key="2">
    <source>
        <dbReference type="EMBL" id="GBP91511.1"/>
    </source>
</evidence>
<accession>A0A4C1ZRH2</accession>
<organism evidence="2 3">
    <name type="scientific">Eumeta variegata</name>
    <name type="common">Bagworm moth</name>
    <name type="synonym">Eumeta japonica</name>
    <dbReference type="NCBI Taxonomy" id="151549"/>
    <lineage>
        <taxon>Eukaryota</taxon>
        <taxon>Metazoa</taxon>
        <taxon>Ecdysozoa</taxon>
        <taxon>Arthropoda</taxon>
        <taxon>Hexapoda</taxon>
        <taxon>Insecta</taxon>
        <taxon>Pterygota</taxon>
        <taxon>Neoptera</taxon>
        <taxon>Endopterygota</taxon>
        <taxon>Lepidoptera</taxon>
        <taxon>Glossata</taxon>
        <taxon>Ditrysia</taxon>
        <taxon>Tineoidea</taxon>
        <taxon>Psychidae</taxon>
        <taxon>Oiketicinae</taxon>
        <taxon>Eumeta</taxon>
    </lineage>
</organism>
<name>A0A4C1ZRH2_EUMVA</name>
<protein>
    <submittedName>
        <fullName evidence="2">Uncharacterized protein</fullName>
    </submittedName>
</protein>
<gene>
    <name evidence="2" type="ORF">EVAR_66101_1</name>
</gene>
<evidence type="ECO:0000313" key="3">
    <source>
        <dbReference type="Proteomes" id="UP000299102"/>
    </source>
</evidence>
<dbReference type="Proteomes" id="UP000299102">
    <property type="component" value="Unassembled WGS sequence"/>
</dbReference>
<dbReference type="AlphaFoldDB" id="A0A4C1ZRH2"/>
<keyword evidence="3" id="KW-1185">Reference proteome</keyword>
<evidence type="ECO:0000256" key="1">
    <source>
        <dbReference type="SAM" id="MobiDB-lite"/>
    </source>
</evidence>